<evidence type="ECO:0000313" key="8">
    <source>
        <dbReference type="EMBL" id="KAG8508079.1"/>
    </source>
</evidence>
<dbReference type="PROSITE" id="PS50905">
    <property type="entry name" value="FERRITIN_LIKE"/>
    <property type="match status" value="1"/>
</dbReference>
<keyword evidence="2 6" id="KW-0409">Iron storage</keyword>
<feature type="binding site" evidence="5">
    <location>
        <position position="228"/>
    </location>
    <ligand>
        <name>Fe cation</name>
        <dbReference type="ChEBI" id="CHEBI:24875"/>
        <label>1</label>
    </ligand>
</feature>
<name>A0A8J5ZQU8_GALPY</name>
<comment type="caution">
    <text evidence="8">The sequence shown here is derived from an EMBL/GenBank/DDBJ whole genome shotgun (WGS) entry which is preliminary data.</text>
</comment>
<dbReference type="InterPro" id="IPR001519">
    <property type="entry name" value="Ferritin"/>
</dbReference>
<dbReference type="EMBL" id="JAGFMF010012069">
    <property type="protein sequence ID" value="KAG8508079.1"/>
    <property type="molecule type" value="Genomic_DNA"/>
</dbReference>
<reference evidence="8" key="1">
    <citation type="journal article" date="2021" name="Evol. Appl.">
        <title>The genome of the Pyrenean desman and the effects of bottlenecks and inbreeding on the genomic landscape of an endangered species.</title>
        <authorList>
            <person name="Escoda L."/>
            <person name="Castresana J."/>
        </authorList>
    </citation>
    <scope>NUCLEOTIDE SEQUENCE</scope>
    <source>
        <strain evidence="8">IBE-C5619</strain>
    </source>
</reference>
<dbReference type="SUPFAM" id="SSF47240">
    <property type="entry name" value="Ferritin-like"/>
    <property type="match status" value="1"/>
</dbReference>
<dbReference type="CDD" id="cd01056">
    <property type="entry name" value="Euk_Ferritin"/>
    <property type="match status" value="1"/>
</dbReference>
<dbReference type="PANTHER" id="PTHR11431">
    <property type="entry name" value="FERRITIN"/>
    <property type="match status" value="1"/>
</dbReference>
<evidence type="ECO:0000256" key="6">
    <source>
        <dbReference type="RuleBase" id="RU361145"/>
    </source>
</evidence>
<dbReference type="InterPro" id="IPR012347">
    <property type="entry name" value="Ferritin-like"/>
</dbReference>
<keyword evidence="9" id="KW-1185">Reference proteome</keyword>
<feature type="binding site" evidence="5">
    <location>
        <position position="194"/>
    </location>
    <ligand>
        <name>Fe cation</name>
        <dbReference type="ChEBI" id="CHEBI:24875"/>
        <label>1</label>
    </ligand>
</feature>
<dbReference type="GO" id="GO:0008199">
    <property type="term" value="F:ferric iron binding"/>
    <property type="evidence" value="ECO:0007669"/>
    <property type="project" value="InterPro"/>
</dbReference>
<dbReference type="Gene3D" id="1.20.1260.10">
    <property type="match status" value="1"/>
</dbReference>
<dbReference type="AlphaFoldDB" id="A0A8J5ZQU8"/>
<evidence type="ECO:0000259" key="7">
    <source>
        <dbReference type="PROSITE" id="PS50905"/>
    </source>
</evidence>
<dbReference type="Pfam" id="PF00210">
    <property type="entry name" value="Ferritin"/>
    <property type="match status" value="1"/>
</dbReference>
<evidence type="ECO:0000256" key="4">
    <source>
        <dbReference type="ARBA" id="ARBA00023004"/>
    </source>
</evidence>
<dbReference type="InterPro" id="IPR009078">
    <property type="entry name" value="Ferritin-like_SF"/>
</dbReference>
<dbReference type="GO" id="GO:0006879">
    <property type="term" value="P:intracellular iron ion homeostasis"/>
    <property type="evidence" value="ECO:0007669"/>
    <property type="project" value="UniProtKB-KW"/>
</dbReference>
<accession>A0A8J5ZQU8</accession>
<evidence type="ECO:0000313" key="9">
    <source>
        <dbReference type="Proteomes" id="UP000700334"/>
    </source>
</evidence>
<feature type="binding site" evidence="5">
    <location>
        <position position="152"/>
    </location>
    <ligand>
        <name>Fe cation</name>
        <dbReference type="ChEBI" id="CHEBI:24875"/>
        <label>1</label>
    </ligand>
</feature>
<organism evidence="8 9">
    <name type="scientific">Galemys pyrenaicus</name>
    <name type="common">Iberian desman</name>
    <name type="synonym">Pyrenean desman</name>
    <dbReference type="NCBI Taxonomy" id="202257"/>
    <lineage>
        <taxon>Eukaryota</taxon>
        <taxon>Metazoa</taxon>
        <taxon>Chordata</taxon>
        <taxon>Craniata</taxon>
        <taxon>Vertebrata</taxon>
        <taxon>Euteleostomi</taxon>
        <taxon>Mammalia</taxon>
        <taxon>Eutheria</taxon>
        <taxon>Laurasiatheria</taxon>
        <taxon>Eulipotyphla</taxon>
        <taxon>Talpidae</taxon>
        <taxon>Galemys</taxon>
    </lineage>
</organism>
<dbReference type="InterPro" id="IPR008331">
    <property type="entry name" value="Ferritin_DPS_dom"/>
</dbReference>
<comment type="similarity">
    <text evidence="1 6">Belongs to the ferritin family.</text>
</comment>
<dbReference type="Proteomes" id="UP000700334">
    <property type="component" value="Unassembled WGS sequence"/>
</dbReference>
<evidence type="ECO:0000256" key="1">
    <source>
        <dbReference type="ARBA" id="ARBA00007513"/>
    </source>
</evidence>
<dbReference type="GO" id="GO:0005737">
    <property type="term" value="C:cytoplasm"/>
    <property type="evidence" value="ECO:0007669"/>
    <property type="project" value="TreeGrafter"/>
</dbReference>
<feature type="domain" description="Ferritin-like diiron" evidence="7">
    <location>
        <begin position="97"/>
        <end position="246"/>
    </location>
</feature>
<keyword evidence="3 5" id="KW-0479">Metal-binding</keyword>
<dbReference type="OrthoDB" id="186462at2759"/>
<dbReference type="FunFam" id="1.20.1260.10:FF:000002">
    <property type="entry name" value="Ferritin, mitochondrial"/>
    <property type="match status" value="1"/>
</dbReference>
<dbReference type="PANTHER" id="PTHR11431:SF97">
    <property type="entry name" value="FERRITIN HEAVY POLYPEPTIDE-LIKE 17-RELATED"/>
    <property type="match status" value="1"/>
</dbReference>
<sequence length="268" mass="30803">MTCENETFLDIGEQHKLYGGDMEKIRVSLNRSQAEGAVCRLQRGVGYTAERAVRPWAPSVHGQHRTTSRNRSRAAFLIISMAAPPDLANPEGPCVRQNYQPECEAAVNLHINLELHASYAYLSMAFYFSRDDVALKHFSQYFRQQSREAKEHAKKLMRLQNTRGARLRFRDIRRPERDNWQSGLMALECALRLEKRVNESLLDLHQLATEVKDAHLCAFLHSHYLHEQVLSIKELGNHLTNLRNMGAPEEGLAEYLFDKLTLGERSMD</sequence>
<evidence type="ECO:0000256" key="2">
    <source>
        <dbReference type="ARBA" id="ARBA00022434"/>
    </source>
</evidence>
<evidence type="ECO:0000256" key="3">
    <source>
        <dbReference type="ARBA" id="ARBA00022723"/>
    </source>
</evidence>
<keyword evidence="4 5" id="KW-0408">Iron</keyword>
<comment type="function">
    <text evidence="6">Stores iron in a soluble, non-toxic, readily available form. Important for iron homeostasis. Iron is taken up in the ferrous form and deposited as ferric hydroxides after oxidation.</text>
</comment>
<feature type="binding site" evidence="5">
    <location>
        <position position="114"/>
    </location>
    <ligand>
        <name>Fe cation</name>
        <dbReference type="ChEBI" id="CHEBI:24875"/>
        <label>1</label>
    </ligand>
</feature>
<gene>
    <name evidence="8" type="ORF">J0S82_001581</name>
</gene>
<evidence type="ECO:0000256" key="5">
    <source>
        <dbReference type="PIRSR" id="PIRSR601519-1"/>
    </source>
</evidence>
<protein>
    <recommendedName>
        <fullName evidence="6">Ferritin</fullName>
    </recommendedName>
</protein>
<dbReference type="GO" id="GO:0008198">
    <property type="term" value="F:ferrous iron binding"/>
    <property type="evidence" value="ECO:0007669"/>
    <property type="project" value="TreeGrafter"/>
</dbReference>
<proteinExistence type="inferred from homology"/>
<dbReference type="GO" id="GO:0006826">
    <property type="term" value="P:iron ion transport"/>
    <property type="evidence" value="ECO:0007669"/>
    <property type="project" value="InterPro"/>
</dbReference>
<dbReference type="InterPro" id="IPR009040">
    <property type="entry name" value="Ferritin-like_diiron"/>
</dbReference>